<comment type="caution">
    <text evidence="1">The sequence shown here is derived from an EMBL/GenBank/DDBJ whole genome shotgun (WGS) entry which is preliminary data.</text>
</comment>
<evidence type="ECO:0000313" key="1">
    <source>
        <dbReference type="EMBL" id="GEQ85858.1"/>
    </source>
</evidence>
<dbReference type="RefSeq" id="WP_151893805.1">
    <property type="nucleotide sequence ID" value="NZ_BKCF01000002.1"/>
</dbReference>
<dbReference type="EMBL" id="BKCF01000002">
    <property type="protein sequence ID" value="GEQ85858.1"/>
    <property type="molecule type" value="Genomic_DNA"/>
</dbReference>
<dbReference type="OrthoDB" id="9816564at2"/>
<evidence type="ECO:0000313" key="2">
    <source>
        <dbReference type="Proteomes" id="UP000326994"/>
    </source>
</evidence>
<dbReference type="GO" id="GO:0008168">
    <property type="term" value="F:methyltransferase activity"/>
    <property type="evidence" value="ECO:0007669"/>
    <property type="project" value="UniProtKB-KW"/>
</dbReference>
<keyword evidence="2" id="KW-1185">Reference proteome</keyword>
<dbReference type="AlphaFoldDB" id="A0A5J4FX15"/>
<keyword evidence="1" id="KW-0489">Methyltransferase</keyword>
<reference evidence="1 2" key="1">
    <citation type="submission" date="2019-08" db="EMBL/GenBank/DDBJ databases">
        <title>Ulvibacter marinistellae sp. nov., isolated from a starfish, Patiria pectinifera.</title>
        <authorList>
            <person name="Kawano K."/>
            <person name="Ushijima N."/>
            <person name="Kihara M."/>
            <person name="Itoh H."/>
        </authorList>
    </citation>
    <scope>NUCLEOTIDE SEQUENCE [LARGE SCALE GENOMIC DNA]</scope>
    <source>
        <strain evidence="1 2">KK4</strain>
    </source>
</reference>
<gene>
    <name evidence="1" type="ORF">ULMS_13660</name>
</gene>
<dbReference type="Proteomes" id="UP000326994">
    <property type="component" value="Unassembled WGS sequence"/>
</dbReference>
<accession>A0A5J4FX15</accession>
<proteinExistence type="predicted"/>
<keyword evidence="1" id="KW-0808">Transferase</keyword>
<protein>
    <submittedName>
        <fullName evidence="1">2-polyprenyl-3-methyl-5-hydroxy-6-metoxy-1,4-benz oquinol methylase</fullName>
    </submittedName>
</protein>
<dbReference type="Gene3D" id="3.40.50.150">
    <property type="entry name" value="Vaccinia Virus protein VP39"/>
    <property type="match status" value="1"/>
</dbReference>
<dbReference type="Pfam" id="PF13489">
    <property type="entry name" value="Methyltransf_23"/>
    <property type="match status" value="1"/>
</dbReference>
<name>A0A5J4FX15_9FLAO</name>
<dbReference type="InterPro" id="IPR029063">
    <property type="entry name" value="SAM-dependent_MTases_sf"/>
</dbReference>
<organism evidence="1 2">
    <name type="scientific">Patiriisocius marinistellae</name>
    <dbReference type="NCBI Taxonomy" id="2494560"/>
    <lineage>
        <taxon>Bacteria</taxon>
        <taxon>Pseudomonadati</taxon>
        <taxon>Bacteroidota</taxon>
        <taxon>Flavobacteriia</taxon>
        <taxon>Flavobacteriales</taxon>
        <taxon>Flavobacteriaceae</taxon>
        <taxon>Patiriisocius</taxon>
    </lineage>
</organism>
<sequence length="212" mass="24889">MGKHQCLLCKNFTTKIYAFYKKRKFVYCDTCDVVSVPSEFHLSEKAEKERYLKHNNNVEDIGYQSFVMPIVTHIKNKFSKTSDGLDFGAGTGPVIAKLLDQAGYNVTLYDPFFHPNKIVFKTQYNYIVCCEVIEHFNNPEKEFNLLKSLLKENGQLICKTSLLPDKHEFDNWFYKNDSTHVIFYTPKSLEWIKNNIGFKYLKILKEYLIFSN</sequence>
<dbReference type="SUPFAM" id="SSF53335">
    <property type="entry name" value="S-adenosyl-L-methionine-dependent methyltransferases"/>
    <property type="match status" value="1"/>
</dbReference>
<dbReference type="GO" id="GO:0032259">
    <property type="term" value="P:methylation"/>
    <property type="evidence" value="ECO:0007669"/>
    <property type="project" value="UniProtKB-KW"/>
</dbReference>